<organism evidence="2 3">
    <name type="scientific">Lithospermum erythrorhizon</name>
    <name type="common">Purple gromwell</name>
    <name type="synonym">Lithospermum officinale var. erythrorhizon</name>
    <dbReference type="NCBI Taxonomy" id="34254"/>
    <lineage>
        <taxon>Eukaryota</taxon>
        <taxon>Viridiplantae</taxon>
        <taxon>Streptophyta</taxon>
        <taxon>Embryophyta</taxon>
        <taxon>Tracheophyta</taxon>
        <taxon>Spermatophyta</taxon>
        <taxon>Magnoliopsida</taxon>
        <taxon>eudicotyledons</taxon>
        <taxon>Gunneridae</taxon>
        <taxon>Pentapetalae</taxon>
        <taxon>asterids</taxon>
        <taxon>lamiids</taxon>
        <taxon>Boraginales</taxon>
        <taxon>Boraginaceae</taxon>
        <taxon>Boraginoideae</taxon>
        <taxon>Lithospermeae</taxon>
        <taxon>Lithospermum</taxon>
    </lineage>
</organism>
<dbReference type="AlphaFoldDB" id="A0AAV3P9N2"/>
<dbReference type="Proteomes" id="UP001454036">
    <property type="component" value="Unassembled WGS sequence"/>
</dbReference>
<gene>
    <name evidence="2" type="ORF">LIER_06812</name>
</gene>
<evidence type="ECO:0008006" key="4">
    <source>
        <dbReference type="Google" id="ProtNLM"/>
    </source>
</evidence>
<sequence>MASCMVVGKTVSLAIPVLASIYRRLHHITTAYYPTNYGSCFWVHCFIGWIGTYLHVSSPVKKYAPGPHMVRFGGVDRRLSFSLSEAYQFLDERVPYLATIRPSRPTPQVRAEHNVSEYIEVSCCKSYSAWLDSVFSTESIRSAPLEPGKGKSTPLLPSSMISSLSKPFKKCSLPEDDSVDRDPKYSKRGTTRRPGPIVVSSSDVPAAITKDVKTATLAETVFSSDDEARTEIMDSDESSDCMVAEVADSGDEAQEIMDSTRPLDCMIMETAVTGSPENGAQTEVVDVEEPSDCVIAKAVVVEGLAASLFTGIQRIESILRDNLRVSWLELCSFVEAKSHGDLLAEEGGIMASIEALTKDTQCSVVLSEVRDRLTAIQTASVESASKPQHEAEAIGSVRIILQQFEEKTACLRQELADLDTHVEDLRR</sequence>
<reference evidence="2 3" key="1">
    <citation type="submission" date="2024-01" db="EMBL/GenBank/DDBJ databases">
        <title>The complete chloroplast genome sequence of Lithospermum erythrorhizon: insights into the phylogenetic relationship among Boraginaceae species and the maternal lineages of purple gromwells.</title>
        <authorList>
            <person name="Okada T."/>
            <person name="Watanabe K."/>
        </authorList>
    </citation>
    <scope>NUCLEOTIDE SEQUENCE [LARGE SCALE GENOMIC DNA]</scope>
</reference>
<accession>A0AAV3P9N2</accession>
<feature type="region of interest" description="Disordered" evidence="1">
    <location>
        <begin position="166"/>
        <end position="200"/>
    </location>
</feature>
<evidence type="ECO:0000313" key="2">
    <source>
        <dbReference type="EMBL" id="GAA0147005.1"/>
    </source>
</evidence>
<name>A0AAV3P9N2_LITER</name>
<dbReference type="EMBL" id="BAABME010001014">
    <property type="protein sequence ID" value="GAA0147005.1"/>
    <property type="molecule type" value="Genomic_DNA"/>
</dbReference>
<proteinExistence type="predicted"/>
<evidence type="ECO:0000256" key="1">
    <source>
        <dbReference type="SAM" id="MobiDB-lite"/>
    </source>
</evidence>
<protein>
    <recommendedName>
        <fullName evidence="4">Aminotransferase-like plant mobile domain-containing protein</fullName>
    </recommendedName>
</protein>
<evidence type="ECO:0000313" key="3">
    <source>
        <dbReference type="Proteomes" id="UP001454036"/>
    </source>
</evidence>
<keyword evidence="3" id="KW-1185">Reference proteome</keyword>
<comment type="caution">
    <text evidence="2">The sequence shown here is derived from an EMBL/GenBank/DDBJ whole genome shotgun (WGS) entry which is preliminary data.</text>
</comment>